<gene>
    <name evidence="1" type="ORF">ESU54_17450</name>
</gene>
<reference evidence="1 2" key="1">
    <citation type="submission" date="2019-08" db="EMBL/GenBank/DDBJ databases">
        <title>Genome of Aequorivita antarctica SW49 (type strain).</title>
        <authorList>
            <person name="Bowman J.P."/>
        </authorList>
    </citation>
    <scope>NUCLEOTIDE SEQUENCE [LARGE SCALE GENOMIC DNA]</scope>
    <source>
        <strain evidence="1 2">SW49</strain>
    </source>
</reference>
<dbReference type="RefSeq" id="WP_146848187.1">
    <property type="nucleotide sequence ID" value="NZ_VORT01000026.1"/>
</dbReference>
<dbReference type="Gene3D" id="1.25.40.10">
    <property type="entry name" value="Tetratricopeptide repeat domain"/>
    <property type="match status" value="1"/>
</dbReference>
<evidence type="ECO:0000313" key="2">
    <source>
        <dbReference type="Proteomes" id="UP000321497"/>
    </source>
</evidence>
<protein>
    <recommendedName>
        <fullName evidence="3">Tetratricopeptide repeat protein</fullName>
    </recommendedName>
</protein>
<sequence length="149" mass="17048">MKNILLIIILTLISCKDHNVQTDVNNNQYVDNLNNGYAELQAHNFTQAIKYFNDIIDNLTFSQSETLVAKSYLYRGLAKNDLGDERGAISDFTMIINNSRVNDYIAEAYHFRGIAHLNMRNLDLACSDWSKSGELGINRSYKFIQENCN</sequence>
<proteinExistence type="predicted"/>
<dbReference type="EMBL" id="VORT01000026">
    <property type="protein sequence ID" value="TXD71260.1"/>
    <property type="molecule type" value="Genomic_DNA"/>
</dbReference>
<dbReference type="Proteomes" id="UP000321497">
    <property type="component" value="Unassembled WGS sequence"/>
</dbReference>
<evidence type="ECO:0008006" key="3">
    <source>
        <dbReference type="Google" id="ProtNLM"/>
    </source>
</evidence>
<dbReference type="PROSITE" id="PS51257">
    <property type="entry name" value="PROKAR_LIPOPROTEIN"/>
    <property type="match status" value="1"/>
</dbReference>
<name>A0A5C6YVT3_9FLAO</name>
<dbReference type="InterPro" id="IPR011990">
    <property type="entry name" value="TPR-like_helical_dom_sf"/>
</dbReference>
<accession>A0A5C6YVT3</accession>
<keyword evidence="2" id="KW-1185">Reference proteome</keyword>
<comment type="caution">
    <text evidence="1">The sequence shown here is derived from an EMBL/GenBank/DDBJ whole genome shotgun (WGS) entry which is preliminary data.</text>
</comment>
<dbReference type="AlphaFoldDB" id="A0A5C6YVT3"/>
<dbReference type="SUPFAM" id="SSF48452">
    <property type="entry name" value="TPR-like"/>
    <property type="match status" value="1"/>
</dbReference>
<organism evidence="1 2">
    <name type="scientific">Aequorivita antarctica</name>
    <dbReference type="NCBI Taxonomy" id="153266"/>
    <lineage>
        <taxon>Bacteria</taxon>
        <taxon>Pseudomonadati</taxon>
        <taxon>Bacteroidota</taxon>
        <taxon>Flavobacteriia</taxon>
        <taxon>Flavobacteriales</taxon>
        <taxon>Flavobacteriaceae</taxon>
        <taxon>Aequorivita</taxon>
    </lineage>
</organism>
<evidence type="ECO:0000313" key="1">
    <source>
        <dbReference type="EMBL" id="TXD71260.1"/>
    </source>
</evidence>